<dbReference type="PANTHER" id="PTHR24379:SF121">
    <property type="entry name" value="C2H2-TYPE DOMAIN-CONTAINING PROTEIN"/>
    <property type="match status" value="1"/>
</dbReference>
<dbReference type="GO" id="GO:0005634">
    <property type="term" value="C:nucleus"/>
    <property type="evidence" value="ECO:0007669"/>
    <property type="project" value="UniProtKB-SubCell"/>
</dbReference>
<keyword evidence="5" id="KW-0862">Zinc</keyword>
<keyword evidence="6" id="KW-0539">Nucleus</keyword>
<keyword evidence="3" id="KW-0677">Repeat</keyword>
<proteinExistence type="predicted"/>
<keyword evidence="10" id="KW-1185">Reference proteome</keyword>
<dbReference type="InterPro" id="IPR036236">
    <property type="entry name" value="Znf_C2H2_sf"/>
</dbReference>
<dbReference type="Gene3D" id="3.30.160.60">
    <property type="entry name" value="Classic Zinc Finger"/>
    <property type="match status" value="6"/>
</dbReference>
<dbReference type="GO" id="GO:0008270">
    <property type="term" value="F:zinc ion binding"/>
    <property type="evidence" value="ECO:0007669"/>
    <property type="project" value="UniProtKB-KW"/>
</dbReference>
<dbReference type="FunFam" id="3.30.160.60:FF:000110">
    <property type="entry name" value="Zinc finger protein-like"/>
    <property type="match status" value="1"/>
</dbReference>
<name>A0A182WNS1_9DIPT</name>
<organism evidence="9 10">
    <name type="scientific">Anopheles minimus</name>
    <dbReference type="NCBI Taxonomy" id="112268"/>
    <lineage>
        <taxon>Eukaryota</taxon>
        <taxon>Metazoa</taxon>
        <taxon>Ecdysozoa</taxon>
        <taxon>Arthropoda</taxon>
        <taxon>Hexapoda</taxon>
        <taxon>Insecta</taxon>
        <taxon>Pterygota</taxon>
        <taxon>Neoptera</taxon>
        <taxon>Endopterygota</taxon>
        <taxon>Diptera</taxon>
        <taxon>Nematocera</taxon>
        <taxon>Culicoidea</taxon>
        <taxon>Culicidae</taxon>
        <taxon>Anophelinae</taxon>
        <taxon>Anopheles</taxon>
    </lineage>
</organism>
<reference evidence="10" key="1">
    <citation type="submission" date="2013-03" db="EMBL/GenBank/DDBJ databases">
        <title>The Genome Sequence of Anopheles minimus MINIMUS1.</title>
        <authorList>
            <consortium name="The Broad Institute Genomics Platform"/>
            <person name="Neafsey D.E."/>
            <person name="Walton C."/>
            <person name="Walker B."/>
            <person name="Young S.K."/>
            <person name="Zeng Q."/>
            <person name="Gargeya S."/>
            <person name="Fitzgerald M."/>
            <person name="Haas B."/>
            <person name="Abouelleil A."/>
            <person name="Allen A.W."/>
            <person name="Alvarado L."/>
            <person name="Arachchi H.M."/>
            <person name="Berlin A.M."/>
            <person name="Chapman S.B."/>
            <person name="Gainer-Dewar J."/>
            <person name="Goldberg J."/>
            <person name="Griggs A."/>
            <person name="Gujja S."/>
            <person name="Hansen M."/>
            <person name="Howarth C."/>
            <person name="Imamovic A."/>
            <person name="Ireland A."/>
            <person name="Larimer J."/>
            <person name="McCowan C."/>
            <person name="Murphy C."/>
            <person name="Pearson M."/>
            <person name="Poon T.W."/>
            <person name="Priest M."/>
            <person name="Roberts A."/>
            <person name="Saif S."/>
            <person name="Shea T."/>
            <person name="Sisk P."/>
            <person name="Sykes S."/>
            <person name="Wortman J."/>
            <person name="Nusbaum C."/>
            <person name="Birren B."/>
        </authorList>
    </citation>
    <scope>NUCLEOTIDE SEQUENCE [LARGE SCALE GENOMIC DNA]</scope>
    <source>
        <strain evidence="10">MINIMUS1</strain>
    </source>
</reference>
<feature type="domain" description="C2H2-type" evidence="8">
    <location>
        <begin position="164"/>
        <end position="193"/>
    </location>
</feature>
<dbReference type="InterPro" id="IPR013087">
    <property type="entry name" value="Znf_C2H2_type"/>
</dbReference>
<dbReference type="PROSITE" id="PS50157">
    <property type="entry name" value="ZINC_FINGER_C2H2_2"/>
    <property type="match status" value="7"/>
</dbReference>
<evidence type="ECO:0000259" key="8">
    <source>
        <dbReference type="PROSITE" id="PS50157"/>
    </source>
</evidence>
<dbReference type="PROSITE" id="PS00028">
    <property type="entry name" value="ZINC_FINGER_C2H2_1"/>
    <property type="match status" value="7"/>
</dbReference>
<comment type="subcellular location">
    <subcellularLocation>
        <location evidence="1">Nucleus</location>
    </subcellularLocation>
</comment>
<dbReference type="VEuPathDB" id="VectorBase:AMIN014348"/>
<evidence type="ECO:0000256" key="1">
    <source>
        <dbReference type="ARBA" id="ARBA00004123"/>
    </source>
</evidence>
<accession>A0A182WNS1</accession>
<dbReference type="Pfam" id="PF00096">
    <property type="entry name" value="zf-C2H2"/>
    <property type="match status" value="3"/>
</dbReference>
<dbReference type="SUPFAM" id="SSF57667">
    <property type="entry name" value="beta-beta-alpha zinc fingers"/>
    <property type="match status" value="4"/>
</dbReference>
<evidence type="ECO:0000256" key="5">
    <source>
        <dbReference type="ARBA" id="ARBA00022833"/>
    </source>
</evidence>
<feature type="domain" description="C2H2-type" evidence="8">
    <location>
        <begin position="194"/>
        <end position="222"/>
    </location>
</feature>
<evidence type="ECO:0000256" key="2">
    <source>
        <dbReference type="ARBA" id="ARBA00022723"/>
    </source>
</evidence>
<reference evidence="9" key="2">
    <citation type="submission" date="2020-05" db="UniProtKB">
        <authorList>
            <consortium name="EnsemblMetazoa"/>
        </authorList>
    </citation>
    <scope>IDENTIFICATION</scope>
    <source>
        <strain evidence="9">MINIMUS1</strain>
    </source>
</reference>
<dbReference type="EnsemblMetazoa" id="AMIN014348-RA">
    <property type="protein sequence ID" value="AMIN014348-PA"/>
    <property type="gene ID" value="AMIN014348"/>
</dbReference>
<evidence type="ECO:0000256" key="7">
    <source>
        <dbReference type="PROSITE-ProRule" id="PRU00042"/>
    </source>
</evidence>
<dbReference type="AlphaFoldDB" id="A0A182WNS1"/>
<protein>
    <recommendedName>
        <fullName evidence="8">C2H2-type domain-containing protein</fullName>
    </recommendedName>
</protein>
<evidence type="ECO:0000313" key="10">
    <source>
        <dbReference type="Proteomes" id="UP000075920"/>
    </source>
</evidence>
<feature type="domain" description="C2H2-type" evidence="8">
    <location>
        <begin position="258"/>
        <end position="285"/>
    </location>
</feature>
<keyword evidence="4 7" id="KW-0863">Zinc-finger</keyword>
<evidence type="ECO:0000256" key="6">
    <source>
        <dbReference type="ARBA" id="ARBA00023242"/>
    </source>
</evidence>
<evidence type="ECO:0000256" key="4">
    <source>
        <dbReference type="ARBA" id="ARBA00022771"/>
    </source>
</evidence>
<evidence type="ECO:0000313" key="9">
    <source>
        <dbReference type="EnsemblMetazoa" id="AMIN014348-PA"/>
    </source>
</evidence>
<keyword evidence="2" id="KW-0479">Metal-binding</keyword>
<dbReference type="FunFam" id="3.30.160.60:FF:000145">
    <property type="entry name" value="Zinc finger protein 574"/>
    <property type="match status" value="1"/>
</dbReference>
<dbReference type="STRING" id="112268.A0A182WNS1"/>
<feature type="domain" description="C2H2-type" evidence="8">
    <location>
        <begin position="287"/>
        <end position="314"/>
    </location>
</feature>
<dbReference type="Proteomes" id="UP000075920">
    <property type="component" value="Unassembled WGS sequence"/>
</dbReference>
<dbReference type="SMART" id="SM00355">
    <property type="entry name" value="ZnF_C2H2"/>
    <property type="match status" value="8"/>
</dbReference>
<evidence type="ECO:0000256" key="3">
    <source>
        <dbReference type="ARBA" id="ARBA00022737"/>
    </source>
</evidence>
<feature type="domain" description="C2H2-type" evidence="8">
    <location>
        <begin position="136"/>
        <end position="163"/>
    </location>
</feature>
<dbReference type="GO" id="GO:0003677">
    <property type="term" value="F:DNA binding"/>
    <property type="evidence" value="ECO:0007669"/>
    <property type="project" value="UniProtKB-ARBA"/>
</dbReference>
<sequence length="348" mass="40007">MCAAGPSFDWFADVNAADVCDMLPLITVNDNSVIAKEVTFEASEFLPPVFEEADFVLYNDHQLFTEINEVIHGTSSSGTILTHLNNEAQHQNVDSSPIGTVSLCTFCSLQFKCEAHLTRHQLLVHHPSKEAQNGKYVCDVCRKQCASSSHLHLHRKIHLAHKPYPCTFGCDRSFSSSGNRQKHIARMHTHEKKYHCTNCKESFIYARQLQLHSERKHAEFKGNSKGIIICTRCKESFDTVESFEKHRNKFDCLEHRPFECVRCAKRFKQATHLRNHLLTHRQDARAYGCEFCSKRFTLAGDLKVHRRIHTKEKPFRCHLCPAAFTMGKQLNKHRCKVHKTETEKKDGT</sequence>
<feature type="domain" description="C2H2-type" evidence="8">
    <location>
        <begin position="315"/>
        <end position="343"/>
    </location>
</feature>
<dbReference type="PANTHER" id="PTHR24379">
    <property type="entry name" value="KRAB AND ZINC FINGER DOMAIN-CONTAINING"/>
    <property type="match status" value="1"/>
</dbReference>
<feature type="domain" description="C2H2-type" evidence="8">
    <location>
        <begin position="102"/>
        <end position="130"/>
    </location>
</feature>